<dbReference type="Proteomes" id="UP001186974">
    <property type="component" value="Unassembled WGS sequence"/>
</dbReference>
<proteinExistence type="predicted"/>
<comment type="caution">
    <text evidence="1">The sequence shown here is derived from an EMBL/GenBank/DDBJ whole genome shotgun (WGS) entry which is preliminary data.</text>
</comment>
<organism evidence="1 2">
    <name type="scientific">Coniosporium uncinatum</name>
    <dbReference type="NCBI Taxonomy" id="93489"/>
    <lineage>
        <taxon>Eukaryota</taxon>
        <taxon>Fungi</taxon>
        <taxon>Dikarya</taxon>
        <taxon>Ascomycota</taxon>
        <taxon>Pezizomycotina</taxon>
        <taxon>Dothideomycetes</taxon>
        <taxon>Dothideomycetes incertae sedis</taxon>
        <taxon>Coniosporium</taxon>
    </lineage>
</organism>
<protein>
    <submittedName>
        <fullName evidence="1">Uncharacterized protein</fullName>
    </submittedName>
</protein>
<gene>
    <name evidence="1" type="ORF">LTS18_006736</name>
</gene>
<name>A0ACC3DCN7_9PEZI</name>
<keyword evidence="2" id="KW-1185">Reference proteome</keyword>
<dbReference type="EMBL" id="JAWDJW010006350">
    <property type="protein sequence ID" value="KAK3065186.1"/>
    <property type="molecule type" value="Genomic_DNA"/>
</dbReference>
<sequence length="855" mass="96210">MGEQADAKALDDVGDSKHMPAVAFPGTDEVWKESPLGPIDGWSSCLRSFTQFTSTLPHPAAIYWGQDLILVHNDAWKQAAGGDTTLGKSHVDELSKETVSILRATIVGRTARSVQCHHLLQNWPSDHNAITLSPLIEKDEVGGVVAQLFLSPSQFKDETTKQNEPDNKDSPAEYFGDGFKRSDRLSQEATDNFALQEHPFFQRFAEMLPLGLAILNQRADAIFVNNQFSELTTHQGSDKTFRSWPQTIHPEDYDRVMQAYQEAFRSSERLRTEFRAQGKERPWRLLLLTPLGHNDLGSKSLMQHGGYICAVVDITAEKDAELAQKKAAKEAQDRKDQQERFVDMISHEIRNPLSATLHLGESILDAVKNHEGSDIPRDEIIEAADTIMLCVSHQKNIVDDILSFSKLDSSILSLAPKSCRPKFSLAESLKMFQAEIKKQNMEFDYSVDFSYRDHGIDWVKADMLRINQEDERKIAVAIGASKQRPTSYPPNVVFFDSEDLGFRETMYILVAVKDTGIGISPEGQARLFERFRQATPKTEETYGGSGLGLNISRKLCQLHGGEIGVGSKEGVGSTFGFFFKTRRTDHPQDHTESDDAVATSTRELQMRFLEESEYVTEEPINEKDVPSDLQEPPLEHVPEVSDSGSMDSQYEETAQIAEQVDSKPADEYQINQRPAAPEQIKSYQKFRTKSDSESPAEKVEANKQRARQPTVLLVEDNIINQRILRKKLEAKGFTVTVANNGKEAVDFVTDSFRKDASNTQYACILMDQEMPVMDGNAATQAIRDFEGHEKKQGNGRRNRILGVTANVRGEQKEGMIKAGMDDIIHKPYKIEEIIAKIRELMDQDDMEKTMELPMR</sequence>
<evidence type="ECO:0000313" key="2">
    <source>
        <dbReference type="Proteomes" id="UP001186974"/>
    </source>
</evidence>
<accession>A0ACC3DCN7</accession>
<reference evidence="1" key="1">
    <citation type="submission" date="2024-09" db="EMBL/GenBank/DDBJ databases">
        <title>Black Yeasts Isolated from many extreme environments.</title>
        <authorList>
            <person name="Coleine C."/>
            <person name="Stajich J.E."/>
            <person name="Selbmann L."/>
        </authorList>
    </citation>
    <scope>NUCLEOTIDE SEQUENCE</scope>
    <source>
        <strain evidence="1">CCFEE 5737</strain>
    </source>
</reference>
<evidence type="ECO:0000313" key="1">
    <source>
        <dbReference type="EMBL" id="KAK3065186.1"/>
    </source>
</evidence>